<dbReference type="VEuPathDB" id="TriTrypDB:ADEAN_000116900"/>
<keyword evidence="2" id="KW-1185">Reference proteome</keyword>
<dbReference type="Proteomes" id="UP000515908">
    <property type="component" value="Chromosome 02"/>
</dbReference>
<protein>
    <submittedName>
        <fullName evidence="1">Uncharacterized protein</fullName>
    </submittedName>
</protein>
<accession>A0A7G2C249</accession>
<name>A0A7G2C249_9TRYP</name>
<dbReference type="EMBL" id="LR877146">
    <property type="protein sequence ID" value="CAD2213726.1"/>
    <property type="molecule type" value="Genomic_DNA"/>
</dbReference>
<sequence>MQEEQNAADTTHQENRSEMYINKFYDSSTFKFNLISFYNYVRVLRILQNDMFAESKKNKNEKEMIVQVLKIDFRRDFDMPYEMEKYIYENDLEHFLSVMVLSLPNLCCVDSKTFFYLFLYYEEHKISFSFLQKLGKRHTINNFSLSHMSMGRILEYYKNELEKKSETNKNYLELLNALTEGELNTISIAIFLYFCLPLLPHVTSLSLSYTPVINFFWMDYENLIKINEKNEKNSVKNCILEKIRNFQLLENPFDRLETISIQSCAHLTDSKTLLTLKNLKKVEYSRKTYEHFAEVVKPLLEERGVCVCLLNN</sequence>
<gene>
    <name evidence="1" type="ORF">ADEAN_000116900</name>
</gene>
<proteinExistence type="predicted"/>
<evidence type="ECO:0000313" key="2">
    <source>
        <dbReference type="Proteomes" id="UP000515908"/>
    </source>
</evidence>
<dbReference type="AlphaFoldDB" id="A0A7G2C249"/>
<organism evidence="1 2">
    <name type="scientific">Angomonas deanei</name>
    <dbReference type="NCBI Taxonomy" id="59799"/>
    <lineage>
        <taxon>Eukaryota</taxon>
        <taxon>Discoba</taxon>
        <taxon>Euglenozoa</taxon>
        <taxon>Kinetoplastea</taxon>
        <taxon>Metakinetoplastina</taxon>
        <taxon>Trypanosomatida</taxon>
        <taxon>Trypanosomatidae</taxon>
        <taxon>Strigomonadinae</taxon>
        <taxon>Angomonas</taxon>
    </lineage>
</organism>
<reference evidence="1 2" key="1">
    <citation type="submission" date="2020-08" db="EMBL/GenBank/DDBJ databases">
        <authorList>
            <person name="Newling K."/>
            <person name="Davey J."/>
            <person name="Forrester S."/>
        </authorList>
    </citation>
    <scope>NUCLEOTIDE SEQUENCE [LARGE SCALE GENOMIC DNA]</scope>
    <source>
        <strain evidence="2">Crithidia deanei Carvalho (ATCC PRA-265)</strain>
    </source>
</reference>
<evidence type="ECO:0000313" key="1">
    <source>
        <dbReference type="EMBL" id="CAD2213726.1"/>
    </source>
</evidence>